<dbReference type="AlphaFoldDB" id="A0A418NHG8"/>
<name>A0A418NHG8_9SPHN</name>
<feature type="transmembrane region" description="Helical" evidence="1">
    <location>
        <begin position="14"/>
        <end position="36"/>
    </location>
</feature>
<dbReference type="RefSeq" id="WP_119513262.1">
    <property type="nucleotide sequence ID" value="NZ_QXFK01000016.1"/>
</dbReference>
<gene>
    <name evidence="2" type="ORF">D2V04_09140</name>
</gene>
<organism evidence="2 3">
    <name type="scientific">Pelagerythrobacter aerophilus</name>
    <dbReference type="NCBI Taxonomy" id="2306995"/>
    <lineage>
        <taxon>Bacteria</taxon>
        <taxon>Pseudomonadati</taxon>
        <taxon>Pseudomonadota</taxon>
        <taxon>Alphaproteobacteria</taxon>
        <taxon>Sphingomonadales</taxon>
        <taxon>Erythrobacteraceae</taxon>
        <taxon>Pelagerythrobacter</taxon>
    </lineage>
</organism>
<sequence>MNVAKQEKSLARRLAVPMVVGAVSGFAATMLFFNLVDGEGARSLGRSREIAGVVGVLYLLTALGVGVGLARPGIGARFLNVEDADELREQRRMLGYSCISMAALSGALFVLVLVEPVGPIGGELAAAGAIGLLLLANGLGLLQARHLDELQRAMSRDSVASAFYLLFVVGGGWALLAHCGLVEAPAPLDWLTMFAVFLLVGCFWQVGRRGLLVRGPN</sequence>
<comment type="caution">
    <text evidence="2">The sequence shown here is derived from an EMBL/GenBank/DDBJ whole genome shotgun (WGS) entry which is preliminary data.</text>
</comment>
<feature type="transmembrane region" description="Helical" evidence="1">
    <location>
        <begin position="120"/>
        <end position="142"/>
    </location>
</feature>
<feature type="transmembrane region" description="Helical" evidence="1">
    <location>
        <begin position="94"/>
        <end position="114"/>
    </location>
</feature>
<proteinExistence type="predicted"/>
<dbReference type="Proteomes" id="UP000285092">
    <property type="component" value="Unassembled WGS sequence"/>
</dbReference>
<feature type="transmembrane region" description="Helical" evidence="1">
    <location>
        <begin position="190"/>
        <end position="207"/>
    </location>
</feature>
<keyword evidence="1" id="KW-0812">Transmembrane</keyword>
<feature type="transmembrane region" description="Helical" evidence="1">
    <location>
        <begin position="163"/>
        <end position="184"/>
    </location>
</feature>
<accession>A0A418NHG8</accession>
<keyword evidence="1" id="KW-0472">Membrane</keyword>
<reference evidence="2 3" key="1">
    <citation type="submission" date="2018-08" db="EMBL/GenBank/DDBJ databases">
        <title>Altererythrobacter sp.Ery1 and Ery12, the genome sequencing of novel strains in genus Alterythrobacter.</title>
        <authorList>
            <person name="Cheng H."/>
            <person name="Wu Y.-H."/>
            <person name="Fang C."/>
            <person name="Xu X.-W."/>
        </authorList>
    </citation>
    <scope>NUCLEOTIDE SEQUENCE [LARGE SCALE GENOMIC DNA]</scope>
    <source>
        <strain evidence="2 3">Ery1</strain>
    </source>
</reference>
<evidence type="ECO:0000313" key="2">
    <source>
        <dbReference type="EMBL" id="RIV78039.1"/>
    </source>
</evidence>
<dbReference type="EMBL" id="QXFK01000016">
    <property type="protein sequence ID" value="RIV78039.1"/>
    <property type="molecule type" value="Genomic_DNA"/>
</dbReference>
<feature type="transmembrane region" description="Helical" evidence="1">
    <location>
        <begin position="56"/>
        <end position="74"/>
    </location>
</feature>
<keyword evidence="1" id="KW-1133">Transmembrane helix</keyword>
<evidence type="ECO:0000256" key="1">
    <source>
        <dbReference type="SAM" id="Phobius"/>
    </source>
</evidence>
<keyword evidence="3" id="KW-1185">Reference proteome</keyword>
<dbReference type="OrthoDB" id="7424348at2"/>
<protein>
    <submittedName>
        <fullName evidence="2">Uncharacterized protein</fullName>
    </submittedName>
</protein>
<evidence type="ECO:0000313" key="3">
    <source>
        <dbReference type="Proteomes" id="UP000285092"/>
    </source>
</evidence>